<dbReference type="PROSITE" id="PS50076">
    <property type="entry name" value="DNAJ_2"/>
    <property type="match status" value="1"/>
</dbReference>
<organism evidence="3 4">
    <name type="scientific">Idiomarina aquatica</name>
    <dbReference type="NCBI Taxonomy" id="1327752"/>
    <lineage>
        <taxon>Bacteria</taxon>
        <taxon>Pseudomonadati</taxon>
        <taxon>Pseudomonadota</taxon>
        <taxon>Gammaproteobacteria</taxon>
        <taxon>Alteromonadales</taxon>
        <taxon>Idiomarinaceae</taxon>
        <taxon>Idiomarina</taxon>
    </lineage>
</organism>
<dbReference type="InterPro" id="IPR021059">
    <property type="entry name" value="DnaJ-related_N"/>
</dbReference>
<comment type="caution">
    <text evidence="3">The sequence shown here is derived from an EMBL/GenBank/DDBJ whole genome shotgun (WGS) entry which is preliminary data.</text>
</comment>
<dbReference type="SUPFAM" id="SSF46565">
    <property type="entry name" value="Chaperone J-domain"/>
    <property type="match status" value="1"/>
</dbReference>
<evidence type="ECO:0000256" key="1">
    <source>
        <dbReference type="ARBA" id="ARBA00023186"/>
    </source>
</evidence>
<proteinExistence type="predicted"/>
<dbReference type="OrthoDB" id="581986at2"/>
<dbReference type="RefSeq" id="WP_133540270.1">
    <property type="nucleotide sequence ID" value="NZ_SNXI01000014.1"/>
</dbReference>
<dbReference type="CDD" id="cd06257">
    <property type="entry name" value="DnaJ"/>
    <property type="match status" value="1"/>
</dbReference>
<evidence type="ECO:0000313" key="3">
    <source>
        <dbReference type="EMBL" id="TDP31023.1"/>
    </source>
</evidence>
<dbReference type="EMBL" id="SNXI01000014">
    <property type="protein sequence ID" value="TDP31023.1"/>
    <property type="molecule type" value="Genomic_DNA"/>
</dbReference>
<name>A0A4R6P207_9GAMM</name>
<dbReference type="InterPro" id="IPR036869">
    <property type="entry name" value="J_dom_sf"/>
</dbReference>
<dbReference type="Pfam" id="PF00226">
    <property type="entry name" value="DnaJ"/>
    <property type="match status" value="1"/>
</dbReference>
<evidence type="ECO:0000313" key="4">
    <source>
        <dbReference type="Proteomes" id="UP000295531"/>
    </source>
</evidence>
<dbReference type="Pfam" id="PF12339">
    <property type="entry name" value="DNAJ_related"/>
    <property type="match status" value="1"/>
</dbReference>
<feature type="domain" description="J" evidence="2">
    <location>
        <begin position="145"/>
        <end position="197"/>
    </location>
</feature>
<reference evidence="3 4" key="1">
    <citation type="submission" date="2019-03" db="EMBL/GenBank/DDBJ databases">
        <title>Freshwater and sediment microbial communities from various areas in North America, analyzing microbe dynamics in response to fracking.</title>
        <authorList>
            <person name="Lamendella R."/>
        </authorList>
    </citation>
    <scope>NUCLEOTIDE SEQUENCE [LARGE SCALE GENOMIC DNA]</scope>
    <source>
        <strain evidence="3 4">18_TX</strain>
    </source>
</reference>
<dbReference type="Proteomes" id="UP000295531">
    <property type="component" value="Unassembled WGS sequence"/>
</dbReference>
<protein>
    <submittedName>
        <fullName evidence="3">DnaJ-like protein</fullName>
    </submittedName>
</protein>
<dbReference type="Gene3D" id="1.10.287.110">
    <property type="entry name" value="DnaJ domain"/>
    <property type="match status" value="1"/>
</dbReference>
<keyword evidence="1" id="KW-0143">Chaperone</keyword>
<gene>
    <name evidence="3" type="ORF">DEU29_11469</name>
</gene>
<keyword evidence="4" id="KW-1185">Reference proteome</keyword>
<dbReference type="InterPro" id="IPR001623">
    <property type="entry name" value="DnaJ_domain"/>
</dbReference>
<accession>A0A4R6P207</accession>
<sequence length="197" mass="22807">MDEDIEILRVALEQLLTERSVWTEHELIEVLQAPPYELFEADALRQPLSLFQTHFLIFHCLYRIRCDWLAAAKADLEINTLRIQTLPWQAGESGLQQHDPLADYYLDLTQLTGTDEAGVEALLNDFWDNMSAGRRGGQDTMDFESACELMDVAPPLCQQTLKRQYRRLIHRHHPDKGGSLKKMQDVKKAYHTLARQM</sequence>
<dbReference type="AlphaFoldDB" id="A0A4R6P207"/>
<evidence type="ECO:0000259" key="2">
    <source>
        <dbReference type="PROSITE" id="PS50076"/>
    </source>
</evidence>